<dbReference type="InterPro" id="IPR021102">
    <property type="entry name" value="PNGase_A"/>
</dbReference>
<dbReference type="STRING" id="35608.A0A2U1LAS1"/>
<dbReference type="InterPro" id="IPR056948">
    <property type="entry name" value="PNGaseA_N"/>
</dbReference>
<dbReference type="Proteomes" id="UP000245207">
    <property type="component" value="Unassembled WGS sequence"/>
</dbReference>
<organism evidence="2 3">
    <name type="scientific">Artemisia annua</name>
    <name type="common">Sweet wormwood</name>
    <dbReference type="NCBI Taxonomy" id="35608"/>
    <lineage>
        <taxon>Eukaryota</taxon>
        <taxon>Viridiplantae</taxon>
        <taxon>Streptophyta</taxon>
        <taxon>Embryophyta</taxon>
        <taxon>Tracheophyta</taxon>
        <taxon>Spermatophyta</taxon>
        <taxon>Magnoliopsida</taxon>
        <taxon>eudicotyledons</taxon>
        <taxon>Gunneridae</taxon>
        <taxon>Pentapetalae</taxon>
        <taxon>asterids</taxon>
        <taxon>campanulids</taxon>
        <taxon>Asterales</taxon>
        <taxon>Asteraceae</taxon>
        <taxon>Asteroideae</taxon>
        <taxon>Anthemideae</taxon>
        <taxon>Artemisiinae</taxon>
        <taxon>Artemisia</taxon>
    </lineage>
</organism>
<gene>
    <name evidence="2" type="ORF">CTI12_AA512050</name>
</gene>
<name>A0A2U1LAS1_ARTAN</name>
<sequence length="105" mass="11923">MVFERSEKEMMKREEKCVTVKMTRGQEAGGTLISSMVNTTDVQRKEVVVPRNVYKAVLEVCVSFHENDEFWYTNVVNEYISRNNLTGLPGNGPFREVVVSLDGSS</sequence>
<evidence type="ECO:0000259" key="1">
    <source>
        <dbReference type="Pfam" id="PF12222"/>
    </source>
</evidence>
<dbReference type="AlphaFoldDB" id="A0A2U1LAS1"/>
<reference evidence="2 3" key="1">
    <citation type="journal article" date="2018" name="Mol. Plant">
        <title>The genome of Artemisia annua provides insight into the evolution of Asteraceae family and artemisinin biosynthesis.</title>
        <authorList>
            <person name="Shen Q."/>
            <person name="Zhang L."/>
            <person name="Liao Z."/>
            <person name="Wang S."/>
            <person name="Yan T."/>
            <person name="Shi P."/>
            <person name="Liu M."/>
            <person name="Fu X."/>
            <person name="Pan Q."/>
            <person name="Wang Y."/>
            <person name="Lv Z."/>
            <person name="Lu X."/>
            <person name="Zhang F."/>
            <person name="Jiang W."/>
            <person name="Ma Y."/>
            <person name="Chen M."/>
            <person name="Hao X."/>
            <person name="Li L."/>
            <person name="Tang Y."/>
            <person name="Lv G."/>
            <person name="Zhou Y."/>
            <person name="Sun X."/>
            <person name="Brodelius P.E."/>
            <person name="Rose J.K.C."/>
            <person name="Tang K."/>
        </authorList>
    </citation>
    <scope>NUCLEOTIDE SEQUENCE [LARGE SCALE GENOMIC DNA]</scope>
    <source>
        <strain evidence="3">cv. Huhao1</strain>
        <tissue evidence="2">Leaf</tissue>
    </source>
</reference>
<evidence type="ECO:0000313" key="2">
    <source>
        <dbReference type="EMBL" id="PWA46093.1"/>
    </source>
</evidence>
<feature type="domain" description="Peptide N-acetyl-beta-D-glucosaminyl asparaginase amidase A N-terminal" evidence="1">
    <location>
        <begin position="8"/>
        <end position="104"/>
    </location>
</feature>
<dbReference type="PANTHER" id="PTHR31104">
    <property type="entry name" value="PEPTIDE-N4-(N-ACETYL-BETA-GLUCOSAMINYL)ASPARAGINE AMIDASE A PROTEIN"/>
    <property type="match status" value="1"/>
</dbReference>
<proteinExistence type="predicted"/>
<dbReference type="OrthoDB" id="1736116at2759"/>
<dbReference type="EMBL" id="PKPP01010452">
    <property type="protein sequence ID" value="PWA46093.1"/>
    <property type="molecule type" value="Genomic_DNA"/>
</dbReference>
<dbReference type="Pfam" id="PF12222">
    <property type="entry name" value="PNGaseA"/>
    <property type="match status" value="1"/>
</dbReference>
<accession>A0A2U1LAS1</accession>
<protein>
    <submittedName>
        <fullName evidence="2">Peptide-N4-(N-acetyl-beta-glucosaminyl)asparagine amidase A</fullName>
    </submittedName>
</protein>
<keyword evidence="3" id="KW-1185">Reference proteome</keyword>
<evidence type="ECO:0000313" key="3">
    <source>
        <dbReference type="Proteomes" id="UP000245207"/>
    </source>
</evidence>
<comment type="caution">
    <text evidence="2">The sequence shown here is derived from an EMBL/GenBank/DDBJ whole genome shotgun (WGS) entry which is preliminary data.</text>
</comment>